<dbReference type="PANTHER" id="PTHR47307">
    <property type="entry name" value="GLUTATHIONE-REGULATED POTASSIUM-EFFLUX SYSTEM ANCILLARY PROTEIN KEFG"/>
    <property type="match status" value="1"/>
</dbReference>
<keyword evidence="4" id="KW-1185">Reference proteome</keyword>
<dbReference type="GO" id="GO:0010181">
    <property type="term" value="F:FMN binding"/>
    <property type="evidence" value="ECO:0007669"/>
    <property type="project" value="TreeGrafter"/>
</dbReference>
<reference evidence="3" key="1">
    <citation type="submission" date="2009-04" db="EMBL/GenBank/DDBJ databases">
        <authorList>
            <person name="Weinstock G."/>
            <person name="Sodergren E."/>
            <person name="Clifton S."/>
            <person name="Fulton L."/>
            <person name="Fulton B."/>
            <person name="Courtney L."/>
            <person name="Fronick C."/>
            <person name="Harrison M."/>
            <person name="Strong C."/>
            <person name="Farmer C."/>
            <person name="Delahaunty K."/>
            <person name="Markovic C."/>
            <person name="Hall O."/>
            <person name="Minx P."/>
            <person name="Tomlinson C."/>
            <person name="Mitreva M."/>
            <person name="Nelson J."/>
            <person name="Hou S."/>
            <person name="Wollam A."/>
            <person name="Pepin K.H."/>
            <person name="Johnson M."/>
            <person name="Bhonagiri V."/>
            <person name="Nash W.E."/>
            <person name="Warren W."/>
            <person name="Chinwalla A."/>
            <person name="Mardis E.R."/>
            <person name="Wilson R.K."/>
        </authorList>
    </citation>
    <scope>NUCLEOTIDE SEQUENCE [LARGE SCALE GENOMIC DNA]</scope>
    <source>
        <strain evidence="3">ATCC 51147</strain>
    </source>
</reference>
<dbReference type="SUPFAM" id="SSF52218">
    <property type="entry name" value="Flavoproteins"/>
    <property type="match status" value="1"/>
</dbReference>
<dbReference type="Pfam" id="PF02525">
    <property type="entry name" value="Flavodoxin_2"/>
    <property type="match status" value="1"/>
</dbReference>
<evidence type="ECO:0000313" key="3">
    <source>
        <dbReference type="EMBL" id="EEP66697.1"/>
    </source>
</evidence>
<dbReference type="PANTHER" id="PTHR47307:SF1">
    <property type="entry name" value="GLUTATHIONE-REGULATED POTASSIUM-EFFLUX SYSTEM ANCILLARY PROTEIN KEFG"/>
    <property type="match status" value="1"/>
</dbReference>
<dbReference type="GO" id="GO:0009055">
    <property type="term" value="F:electron transfer activity"/>
    <property type="evidence" value="ECO:0007669"/>
    <property type="project" value="TreeGrafter"/>
</dbReference>
<dbReference type="InterPro" id="IPR046980">
    <property type="entry name" value="KefG/KefF"/>
</dbReference>
<gene>
    <name evidence="3" type="ORF">GCWU000324_03100</name>
</gene>
<accession>C4GN12</accession>
<evidence type="ECO:0000256" key="1">
    <source>
        <dbReference type="ARBA" id="ARBA00023002"/>
    </source>
</evidence>
<dbReference type="STRING" id="629741.GCWU000324_03100"/>
<proteinExistence type="predicted"/>
<dbReference type="GO" id="GO:0003955">
    <property type="term" value="F:NAD(P)H dehydrogenase (quinone) activity"/>
    <property type="evidence" value="ECO:0007669"/>
    <property type="project" value="TreeGrafter"/>
</dbReference>
<comment type="caution">
    <text evidence="3">The sequence shown here is derived from an EMBL/GenBank/DDBJ whole genome shotgun (WGS) entry which is preliminary data.</text>
</comment>
<protein>
    <submittedName>
        <fullName evidence="3">Flavodoxin-like protein</fullName>
    </submittedName>
</protein>
<dbReference type="HOGENOM" id="CLU_058643_0_2_4"/>
<sequence>MENKMNKTLIIAAHPNLAQSAVNRRWLDALRQHPERFTVHELYAAYPHGNIDIAAEQRLVDAHQTLVLQFPVYWFNCPPLLKQWLDDVLTYGWAYGAQGKALAGKKTAIAVSLGAPAADYTRQGAVGYTVAEALRSFELSLRYCQADYRPMFAFHTIDSNAGYSAAALQAIEQSAADYIAWLNQLTEAA</sequence>
<feature type="domain" description="Flavodoxin-like fold" evidence="2">
    <location>
        <begin position="7"/>
        <end position="173"/>
    </location>
</feature>
<dbReference type="Gene3D" id="3.40.50.360">
    <property type="match status" value="1"/>
</dbReference>
<dbReference type="Proteomes" id="UP000003009">
    <property type="component" value="Unassembled WGS sequence"/>
</dbReference>
<keyword evidence="1" id="KW-0560">Oxidoreductase</keyword>
<evidence type="ECO:0000313" key="4">
    <source>
        <dbReference type="Proteomes" id="UP000003009"/>
    </source>
</evidence>
<dbReference type="InterPro" id="IPR003680">
    <property type="entry name" value="Flavodoxin_fold"/>
</dbReference>
<evidence type="ECO:0000259" key="2">
    <source>
        <dbReference type="Pfam" id="PF02525"/>
    </source>
</evidence>
<organism evidence="3 4">
    <name type="scientific">Kingella oralis ATCC 51147</name>
    <dbReference type="NCBI Taxonomy" id="629741"/>
    <lineage>
        <taxon>Bacteria</taxon>
        <taxon>Pseudomonadati</taxon>
        <taxon>Pseudomonadota</taxon>
        <taxon>Betaproteobacteria</taxon>
        <taxon>Neisseriales</taxon>
        <taxon>Neisseriaceae</taxon>
        <taxon>Kingella</taxon>
    </lineage>
</organism>
<name>C4GN12_9NEIS</name>
<dbReference type="AlphaFoldDB" id="C4GN12"/>
<dbReference type="InterPro" id="IPR029039">
    <property type="entry name" value="Flavoprotein-like_sf"/>
</dbReference>
<dbReference type="EMBL" id="ACJW02000008">
    <property type="protein sequence ID" value="EEP66697.1"/>
    <property type="molecule type" value="Genomic_DNA"/>
</dbReference>